<dbReference type="InterPro" id="IPR013328">
    <property type="entry name" value="6PGD_dom2"/>
</dbReference>
<dbReference type="InterPro" id="IPR003710">
    <property type="entry name" value="ApbA"/>
</dbReference>
<keyword evidence="8" id="KW-1185">Reference proteome</keyword>
<keyword evidence="4" id="KW-0566">Pantothenate biosynthesis</keyword>
<dbReference type="EC" id="1.1.1.169" evidence="4"/>
<dbReference type="InterPro" id="IPR051402">
    <property type="entry name" value="KPR-Related"/>
</dbReference>
<comment type="function">
    <text evidence="4">Catalyzes the NADPH-dependent reduction of ketopantoate into pantoic acid.</text>
</comment>
<dbReference type="SUPFAM" id="SSF51735">
    <property type="entry name" value="NAD(P)-binding Rossmann-fold domains"/>
    <property type="match status" value="1"/>
</dbReference>
<dbReference type="Pfam" id="PF02558">
    <property type="entry name" value="ApbA"/>
    <property type="match status" value="1"/>
</dbReference>
<dbReference type="Gene3D" id="1.10.1040.10">
    <property type="entry name" value="N-(1-d-carboxylethyl)-l-norvaline Dehydrogenase, domain 2"/>
    <property type="match status" value="1"/>
</dbReference>
<dbReference type="InterPro" id="IPR036291">
    <property type="entry name" value="NAD(P)-bd_dom_sf"/>
</dbReference>
<sequence length="311" mass="32858">MRIAIVGLGGVGGYFGGKIAATAAASPEDEVFFMVRGRHREAIAARGLTVKSREGEVTARPALATEDAAEIGPVDFVLFCVKTYDLESAAAKMTPLIGDQTIILPLLNGVDHAERLRAALPRGRVLNGCCYIFSMIESPGVISGGAGRIVYGVDGQPGLPEILPEELEAIAGMFRRSGIAAKHAGNADVAVWSKYLLICSLGGITSYYQAPVGAITGDPQRLAQLRAMMEEVEAVARAQGVPLPEAIVEETMKSVFSFGPDSTTSMQRDFENGNRTELESFSGYIVRTGARLGVPTPAHGEVYAKLIGQSG</sequence>
<dbReference type="InterPro" id="IPR013332">
    <property type="entry name" value="KPR_N"/>
</dbReference>
<comment type="caution">
    <text evidence="7">The sequence shown here is derived from an EMBL/GenBank/DDBJ whole genome shotgun (WGS) entry which is preliminary data.</text>
</comment>
<evidence type="ECO:0000313" key="8">
    <source>
        <dbReference type="Proteomes" id="UP000463470"/>
    </source>
</evidence>
<keyword evidence="2 4" id="KW-0521">NADP</keyword>
<feature type="domain" description="Ketopantoate reductase C-terminal" evidence="6">
    <location>
        <begin position="190"/>
        <end position="306"/>
    </location>
</feature>
<dbReference type="FunFam" id="1.10.1040.10:FF:000017">
    <property type="entry name" value="2-dehydropantoate 2-reductase"/>
    <property type="match status" value="1"/>
</dbReference>
<comment type="similarity">
    <text evidence="1 4">Belongs to the ketopantoate reductase family.</text>
</comment>
<dbReference type="PANTHER" id="PTHR21708:SF26">
    <property type="entry name" value="2-DEHYDROPANTOATE 2-REDUCTASE"/>
    <property type="match status" value="1"/>
</dbReference>
<gene>
    <name evidence="7" type="ORF">GTO91_13915</name>
</gene>
<proteinExistence type="inferred from homology"/>
<dbReference type="AlphaFoldDB" id="A0A845L855"/>
<comment type="catalytic activity">
    <reaction evidence="4">
        <text>(R)-pantoate + NADP(+) = 2-dehydropantoate + NADPH + H(+)</text>
        <dbReference type="Rhea" id="RHEA:16233"/>
        <dbReference type="ChEBI" id="CHEBI:11561"/>
        <dbReference type="ChEBI" id="CHEBI:15378"/>
        <dbReference type="ChEBI" id="CHEBI:15980"/>
        <dbReference type="ChEBI" id="CHEBI:57783"/>
        <dbReference type="ChEBI" id="CHEBI:58349"/>
        <dbReference type="EC" id="1.1.1.169"/>
    </reaction>
</comment>
<evidence type="ECO:0000259" key="5">
    <source>
        <dbReference type="Pfam" id="PF02558"/>
    </source>
</evidence>
<dbReference type="SUPFAM" id="SSF48179">
    <property type="entry name" value="6-phosphogluconate dehydrogenase C-terminal domain-like"/>
    <property type="match status" value="1"/>
</dbReference>
<dbReference type="RefSeq" id="WP_161259333.1">
    <property type="nucleotide sequence ID" value="NZ_WXEY01000019.1"/>
</dbReference>
<evidence type="ECO:0000313" key="7">
    <source>
        <dbReference type="EMBL" id="MZP30810.1"/>
    </source>
</evidence>
<dbReference type="InterPro" id="IPR008927">
    <property type="entry name" value="6-PGluconate_DH-like_C_sf"/>
</dbReference>
<name>A0A845L855_9FIRM</name>
<dbReference type="GO" id="GO:0005737">
    <property type="term" value="C:cytoplasm"/>
    <property type="evidence" value="ECO:0007669"/>
    <property type="project" value="TreeGrafter"/>
</dbReference>
<evidence type="ECO:0000256" key="4">
    <source>
        <dbReference type="RuleBase" id="RU362068"/>
    </source>
</evidence>
<dbReference type="Pfam" id="PF08546">
    <property type="entry name" value="ApbA_C"/>
    <property type="match status" value="1"/>
</dbReference>
<reference evidence="7 8" key="1">
    <citation type="submission" date="2020-01" db="EMBL/GenBank/DDBJ databases">
        <title>Whole-genome sequence of Heliobacterium undosum DSM 13378.</title>
        <authorList>
            <person name="Kyndt J.A."/>
            <person name="Meyer T.E."/>
        </authorList>
    </citation>
    <scope>NUCLEOTIDE SEQUENCE [LARGE SCALE GENOMIC DNA]</scope>
    <source>
        <strain evidence="7 8">DSM 13378</strain>
    </source>
</reference>
<dbReference type="GO" id="GO:0008677">
    <property type="term" value="F:2-dehydropantoate 2-reductase activity"/>
    <property type="evidence" value="ECO:0007669"/>
    <property type="project" value="UniProtKB-EC"/>
</dbReference>
<protein>
    <recommendedName>
        <fullName evidence="4">2-dehydropantoate 2-reductase</fullName>
        <ecNumber evidence="4">1.1.1.169</ecNumber>
    </recommendedName>
    <alternativeName>
        <fullName evidence="4">Ketopantoate reductase</fullName>
    </alternativeName>
</protein>
<keyword evidence="3 4" id="KW-0560">Oxidoreductase</keyword>
<organism evidence="7 8">
    <name type="scientific">Heliomicrobium undosum</name>
    <dbReference type="NCBI Taxonomy" id="121734"/>
    <lineage>
        <taxon>Bacteria</taxon>
        <taxon>Bacillati</taxon>
        <taxon>Bacillota</taxon>
        <taxon>Clostridia</taxon>
        <taxon>Eubacteriales</taxon>
        <taxon>Heliobacteriaceae</taxon>
        <taxon>Heliomicrobium</taxon>
    </lineage>
</organism>
<evidence type="ECO:0000256" key="1">
    <source>
        <dbReference type="ARBA" id="ARBA00007870"/>
    </source>
</evidence>
<evidence type="ECO:0000256" key="2">
    <source>
        <dbReference type="ARBA" id="ARBA00022857"/>
    </source>
</evidence>
<dbReference type="InterPro" id="IPR013752">
    <property type="entry name" value="KPA_reductase"/>
</dbReference>
<dbReference type="PANTHER" id="PTHR21708">
    <property type="entry name" value="PROBABLE 2-DEHYDROPANTOATE 2-REDUCTASE"/>
    <property type="match status" value="1"/>
</dbReference>
<dbReference type="UniPathway" id="UPA00028">
    <property type="reaction ID" value="UER00004"/>
</dbReference>
<accession>A0A845L855</accession>
<dbReference type="Proteomes" id="UP000463470">
    <property type="component" value="Unassembled WGS sequence"/>
</dbReference>
<feature type="domain" description="Ketopantoate reductase N-terminal" evidence="5">
    <location>
        <begin position="3"/>
        <end position="152"/>
    </location>
</feature>
<dbReference type="OrthoDB" id="9772736at2"/>
<dbReference type="GO" id="GO:0015940">
    <property type="term" value="P:pantothenate biosynthetic process"/>
    <property type="evidence" value="ECO:0007669"/>
    <property type="project" value="UniProtKB-UniPathway"/>
</dbReference>
<evidence type="ECO:0000256" key="3">
    <source>
        <dbReference type="ARBA" id="ARBA00023002"/>
    </source>
</evidence>
<dbReference type="NCBIfam" id="TIGR00745">
    <property type="entry name" value="apbA_panE"/>
    <property type="match status" value="1"/>
</dbReference>
<comment type="pathway">
    <text evidence="4">Cofactor biosynthesis; (R)-pantothenate biosynthesis; (R)-pantoate from 3-methyl-2-oxobutanoate: step 2/2.</text>
</comment>
<evidence type="ECO:0000259" key="6">
    <source>
        <dbReference type="Pfam" id="PF08546"/>
    </source>
</evidence>
<dbReference type="EMBL" id="WXEY01000019">
    <property type="protein sequence ID" value="MZP30810.1"/>
    <property type="molecule type" value="Genomic_DNA"/>
</dbReference>
<dbReference type="Gene3D" id="3.40.50.720">
    <property type="entry name" value="NAD(P)-binding Rossmann-like Domain"/>
    <property type="match status" value="1"/>
</dbReference>